<dbReference type="InterPro" id="IPR036291">
    <property type="entry name" value="NAD(P)-bd_dom_sf"/>
</dbReference>
<dbReference type="InterPro" id="IPR036736">
    <property type="entry name" value="ACP-like_sf"/>
</dbReference>
<dbReference type="Pfam" id="PF00109">
    <property type="entry name" value="ketoacyl-synt"/>
    <property type="match status" value="1"/>
</dbReference>
<dbReference type="Pfam" id="PF16197">
    <property type="entry name" value="KAsynt_C_assoc"/>
    <property type="match status" value="1"/>
</dbReference>
<dbReference type="PROSITE" id="PS52019">
    <property type="entry name" value="PKS_MFAS_DH"/>
    <property type="match status" value="1"/>
</dbReference>
<dbReference type="SMART" id="SM00827">
    <property type="entry name" value="PKS_AT"/>
    <property type="match status" value="1"/>
</dbReference>
<keyword evidence="4" id="KW-0521">NADP</keyword>
<dbReference type="SUPFAM" id="SSF53335">
    <property type="entry name" value="S-adenosyl-L-methionine-dependent methyltransferases"/>
    <property type="match status" value="1"/>
</dbReference>
<keyword evidence="7" id="KW-0012">Acyltransferase</keyword>
<feature type="region of interest" description="C-terminal hotdog fold" evidence="8">
    <location>
        <begin position="1190"/>
        <end position="1344"/>
    </location>
</feature>
<evidence type="ECO:0000256" key="3">
    <source>
        <dbReference type="ARBA" id="ARBA00022679"/>
    </source>
</evidence>
<dbReference type="PROSITE" id="PS00012">
    <property type="entry name" value="PHOSPHOPANTETHEINE"/>
    <property type="match status" value="1"/>
</dbReference>
<dbReference type="InterPro" id="IPR042104">
    <property type="entry name" value="PKS_dehydratase_sf"/>
</dbReference>
<dbReference type="GO" id="GO:0044550">
    <property type="term" value="P:secondary metabolite biosynthetic process"/>
    <property type="evidence" value="ECO:0007669"/>
    <property type="project" value="TreeGrafter"/>
</dbReference>
<dbReference type="SUPFAM" id="SSF52151">
    <property type="entry name" value="FabD/lysophospholipase-like"/>
    <property type="match status" value="1"/>
</dbReference>
<dbReference type="Pfam" id="PF02801">
    <property type="entry name" value="Ketoacyl-synt_C"/>
    <property type="match status" value="1"/>
</dbReference>
<dbReference type="PROSITE" id="PS50075">
    <property type="entry name" value="CARRIER"/>
    <property type="match status" value="1"/>
</dbReference>
<evidence type="ECO:0000259" key="10">
    <source>
        <dbReference type="PROSITE" id="PS52004"/>
    </source>
</evidence>
<dbReference type="Gene3D" id="3.40.50.150">
    <property type="entry name" value="Vaccinia Virus protein VP39"/>
    <property type="match status" value="1"/>
</dbReference>
<dbReference type="OrthoDB" id="329835at2759"/>
<dbReference type="Pfam" id="PF23297">
    <property type="entry name" value="ACP_SdgA_C"/>
    <property type="match status" value="1"/>
</dbReference>
<dbReference type="InterPro" id="IPR020843">
    <property type="entry name" value="ER"/>
</dbReference>
<dbReference type="InterPro" id="IPR013968">
    <property type="entry name" value="PKS_KR"/>
</dbReference>
<sequence length="2644" mass="289543">MPSTIAGFPNRHPTAQCHDAVSTTGYGSARASDLIAVVGMGCRLPGGITNPSELWEFLLNKRTGRRDFDLSRISIDGYYHSDYHRPGSINTRGAYLLDEDPYLFDHAFFGINPTEVGTMDPMQRKLLEVVYEAFENAGEPLEKFSGSRTGVFVGNFNIDHHIMQMHDADFQQPYAPTGGSSSILSNRVNYLFNLRGPSLTVDTACSSSMYALHLAVKAIQNGDCEAAVVGGTNLILSPEMQQLTVKLGALSPSSTCHTFDESADGYGRAEGITALYLRMYSDAIDGNYPIRAIIRGTGINSNGGRTPGISHPSVDGQEDLIRRVYQSAGISTSLTGYFECHGTGTPVGDPAEISAIDRVFASERQGEPLLIGSVKTNLGHSEPASGITGVIKAILSLENGIIPPTIGVERLNPNIDFEAAKVRVVTDSTPWPRDLLRRVSVNSFGYGGANGHCIIDHVSVLQSETRRYASMHTESPYQIAIEDTNHPNESNNYVRRKLSLDGGAQRTTYGVSRNGSSGDIPNESDGVADYLTSGMDHSGGNRVSHLDVNRTTETTKADFSHPPSGDIRRLVLLPISAQDSSSLERNTSAIIDILSNYPLSDLAYTLSGRRSRYSHRSFAVIDSRTLAVSLHTKNLISAKASSAHSPRLCFVFTGQGAQWQDMGRTLFEYGIFRESIRLQEFVLRSLSFPPPWSLTDILSGASNVSIQEPEISQTICTALQIALVDLLRLWNVLPSVSVGHSSGEIAAAYSAGRISLASAITAAYCRGKSITQNVRLGLMLAVGLDRDTASTYLEGIESKVNIAAINSPMGVTLSGDTDAIKYLERQLKSKKIFAKILSTGKNAYHSHHMTGFGKGYEDLLLQAFGELELGGILDDSRQYPQTRWMSSVTPEKAAYATARYWRENLESPVQFSDAIEKILVQPDMKPDIVIEIGPHSALQSPLKQIFAKHEEGGMKSPVYLPTLRRLNDGMQDLLNLCGSLFCLNAEVDLVMLNSVERIENDKVQHVHGKVCVDLPTYRYSYGPKIHYENRIAREIRLRKYLHHDLIGVRQAGSSKDSPSWRNILKLKDVPWLKDHKLLPHPVMPGSAYVCMAIEAVSQFLDLGTTFPDQISLQLRNVAIKSPMRIPEDEMGIEVMLNLQASSKLADWFEFRVSSYSQDEDAWTDHANGLIKASLRSGAMTELNLLNEGMDMRAIEMGDWQEKFKDVGLGYGPAFQGLSDLHSDPGKGLATANVALNTTHGMFNGPESRYSIHPSSLDLCHQLALIAAHGGQVGQVKSAFIPVQIDEMRVWPQRSLETFGRGIASAEFKGLRGAHAKIQLFSSDGSPIVEIAKLRCVAYNGDGGKKQRLRQPSPYTRLVWKPDISTLTFANARRIFPPTVAIDQVQTIFDKMNEMAVLMILELAHCFESRDSSVLHIRRFQDWVKNSVKKLLPSVEGKMSSSEGRKAKIEALYQQVAHVADAKHTKRIYDSMTDIINGTTSGLQIATQDNLLEELYTSSLGIKAAYPQLERLLDLLSHRNPQMKIIEVGAGTGSATRVALRALGADTDSKRYSQYVFTDVSPAFFGPAQAKFAAYKGLSYQTLDINLDPLQQGLEAELDLVIASQALHTAKSIEKSLRNIRKLLKPGGKMILLETTRPWTGHNLAYGTFPDWWPDDGNKDSPFLSVEEWNNALHSTGFSGIDIELDDYPEPAKTVSTILTTSVEHCAPTALDITSPRKIVFIVCHSTSNGVAQNSIATELRNRGFDPQLAASNLDQIPNNSCVIVTQDLDAHTLIDGTEENFKSIKLLVARASDLLWLTCGGLIDGRDPKSAVATGLIRMLITENPLNGYGIFHLQSDADLSNPNSAKHIVDHFSSIIAGEPDCEVALYNGSLHISRLIPDTDLNKRFRLIHSNSVVTEELPIHNGHAMSVDFETPGLLSTAYFKEDTSFVHPLPPNYIEVQTAAIGLNWKDLAVSAGRLDIDTCSSECAGTVLAVGSCVTNVKPGDKVFALAWGKFGTRMRVPAVHAQVIQGQSFQDAATLPIGFCTAIYALNHVARLRKGESVLIQSATGGLGLIAIQIAQSIGAKIFATVGSEEKAQYLVESCGLSRDRIFSSRDPHDIRRQLSASEGRGFNVILSSSSGEMMHETFRQSIAPRGRFIDVGRVDVQNHGSMAMEIFERNATFSSFDLSTMAIQDVEFCGELMQEAGEMLRAGKIKPLPYKSFNISELDKAMLYFSKGKHIGKVVVSYEDQASLMIPPSPYAKFDSTAEYLLVGGLGGLGRSILQWMVSRGARHLTVLSRSGTKKISPEAAAMIASLDLQDVHIQLVACDITVKTSLSEAIQTLSHLRPIKGILHAAVSFLDQPFDTLPYSQWEGGLSAKVQGTINLHELSIEHDLSLDFFIMTSSFEAVVALPTQAAYCAANSFQDAFARYRRAQGLPAASIAFGLITEIGDVGQRDATRHMIHRNGLYRTGELGFLRLLEAAFLESPQPTQSWYNYDPLAEAQITTCLDPSELAEMASQVQDGAPRWHSDAKFLHLLQAMNDHMGASDRPLESKSGASTILSSIDNAIASFDIPLAVDLIADAVMQRTATLLMISFENMEAGKSIAEYGVDSLIAVELRNWIAVTWETNVPLLVLLDERLSIRKLADGIVDERREKLLGGG</sequence>
<protein>
    <submittedName>
        <fullName evidence="12">Polyketide synthase</fullName>
    </submittedName>
</protein>
<dbReference type="InterPro" id="IPR020841">
    <property type="entry name" value="PKS_Beta-ketoAc_synthase_dom"/>
</dbReference>
<dbReference type="InterPro" id="IPR050091">
    <property type="entry name" value="PKS_NRPS_Biosynth_Enz"/>
</dbReference>
<dbReference type="GO" id="GO:0032259">
    <property type="term" value="P:methylation"/>
    <property type="evidence" value="ECO:0007669"/>
    <property type="project" value="UniProtKB-KW"/>
</dbReference>
<proteinExistence type="predicted"/>
<dbReference type="InterPro" id="IPR049551">
    <property type="entry name" value="PKS_DH_C"/>
</dbReference>
<dbReference type="InterPro" id="IPR049900">
    <property type="entry name" value="PKS_mFAS_DH"/>
</dbReference>
<dbReference type="PROSITE" id="PS52004">
    <property type="entry name" value="KS3_2"/>
    <property type="match status" value="1"/>
</dbReference>
<dbReference type="Gene3D" id="3.90.180.10">
    <property type="entry name" value="Medium-chain alcohol dehydrogenases, catalytic domain"/>
    <property type="match status" value="1"/>
</dbReference>
<evidence type="ECO:0000313" key="12">
    <source>
        <dbReference type="EMBL" id="KAF2265025.1"/>
    </source>
</evidence>
<accession>A0A9P4KAS7</accession>
<dbReference type="Gene3D" id="3.10.129.110">
    <property type="entry name" value="Polyketide synthase dehydratase"/>
    <property type="match status" value="1"/>
</dbReference>
<dbReference type="Pfam" id="PF22621">
    <property type="entry name" value="CurL-like_PKS_C"/>
    <property type="match status" value="1"/>
</dbReference>
<dbReference type="InterPro" id="IPR018201">
    <property type="entry name" value="Ketoacyl_synth_AS"/>
</dbReference>
<dbReference type="Pfam" id="PF08659">
    <property type="entry name" value="KR"/>
    <property type="match status" value="1"/>
</dbReference>
<gene>
    <name evidence="12" type="ORF">CC78DRAFT_616181</name>
</gene>
<dbReference type="Pfam" id="PF21089">
    <property type="entry name" value="PKS_DH_N"/>
    <property type="match status" value="1"/>
</dbReference>
<dbReference type="InterPro" id="IPR013154">
    <property type="entry name" value="ADH-like_N"/>
</dbReference>
<dbReference type="SMART" id="SM00825">
    <property type="entry name" value="PKS_KS"/>
    <property type="match status" value="1"/>
</dbReference>
<dbReference type="SMART" id="SM00826">
    <property type="entry name" value="PKS_DH"/>
    <property type="match status" value="1"/>
</dbReference>
<dbReference type="Pfam" id="PF08242">
    <property type="entry name" value="Methyltransf_12"/>
    <property type="match status" value="1"/>
</dbReference>
<evidence type="ECO:0000256" key="4">
    <source>
        <dbReference type="ARBA" id="ARBA00022857"/>
    </source>
</evidence>
<dbReference type="PANTHER" id="PTHR43775:SF50">
    <property type="entry name" value="HIGHLY REDUCING POLYKETIDE SYNTHASE SRDA"/>
    <property type="match status" value="1"/>
</dbReference>
<dbReference type="InterPro" id="IPR016035">
    <property type="entry name" value="Acyl_Trfase/lysoPLipase"/>
</dbReference>
<feature type="region of interest" description="N-terminal hotdog fold" evidence="8">
    <location>
        <begin position="1043"/>
        <end position="1177"/>
    </location>
</feature>
<keyword evidence="3" id="KW-0808">Transferase</keyword>
<evidence type="ECO:0000256" key="7">
    <source>
        <dbReference type="ARBA" id="ARBA00023315"/>
    </source>
</evidence>
<evidence type="ECO:0000256" key="2">
    <source>
        <dbReference type="ARBA" id="ARBA00022553"/>
    </source>
</evidence>
<dbReference type="InterPro" id="IPR032821">
    <property type="entry name" value="PKS_assoc"/>
</dbReference>
<keyword evidence="1" id="KW-0596">Phosphopantetheine</keyword>
<dbReference type="PROSITE" id="PS00606">
    <property type="entry name" value="KS3_1"/>
    <property type="match status" value="1"/>
</dbReference>
<keyword evidence="13" id="KW-1185">Reference proteome</keyword>
<dbReference type="PANTHER" id="PTHR43775">
    <property type="entry name" value="FATTY ACID SYNTHASE"/>
    <property type="match status" value="1"/>
</dbReference>
<dbReference type="Pfam" id="PF13602">
    <property type="entry name" value="ADH_zinc_N_2"/>
    <property type="match status" value="1"/>
</dbReference>
<dbReference type="EMBL" id="ML986611">
    <property type="protein sequence ID" value="KAF2265025.1"/>
    <property type="molecule type" value="Genomic_DNA"/>
</dbReference>
<feature type="domain" description="PKS/mFAS DH" evidence="11">
    <location>
        <begin position="1043"/>
        <end position="1344"/>
    </location>
</feature>
<dbReference type="InterPro" id="IPR014031">
    <property type="entry name" value="Ketoacyl_synth_C"/>
</dbReference>
<dbReference type="CDD" id="cd00833">
    <property type="entry name" value="PKS"/>
    <property type="match status" value="1"/>
</dbReference>
<dbReference type="SUPFAM" id="SSF51735">
    <property type="entry name" value="NAD(P)-binding Rossmann-fold domains"/>
    <property type="match status" value="2"/>
</dbReference>
<dbReference type="GO" id="GO:0016491">
    <property type="term" value="F:oxidoreductase activity"/>
    <property type="evidence" value="ECO:0007669"/>
    <property type="project" value="UniProtKB-KW"/>
</dbReference>
<dbReference type="InterPro" id="IPR016036">
    <property type="entry name" value="Malonyl_transacylase_ACP-bd"/>
</dbReference>
<dbReference type="InterPro" id="IPR014030">
    <property type="entry name" value="Ketoacyl_synth_N"/>
</dbReference>
<feature type="domain" description="Carrier" evidence="9">
    <location>
        <begin position="2558"/>
        <end position="2636"/>
    </location>
</feature>
<dbReference type="Gene3D" id="1.10.1200.10">
    <property type="entry name" value="ACP-like"/>
    <property type="match status" value="1"/>
</dbReference>
<dbReference type="SMART" id="SM00829">
    <property type="entry name" value="PKS_ER"/>
    <property type="match status" value="1"/>
</dbReference>
<evidence type="ECO:0000256" key="8">
    <source>
        <dbReference type="PROSITE-ProRule" id="PRU01363"/>
    </source>
</evidence>
<dbReference type="CDD" id="cd05195">
    <property type="entry name" value="enoyl_red"/>
    <property type="match status" value="1"/>
</dbReference>
<dbReference type="SMART" id="SM00822">
    <property type="entry name" value="PKS_KR"/>
    <property type="match status" value="1"/>
</dbReference>
<dbReference type="InterPro" id="IPR016039">
    <property type="entry name" value="Thiolase-like"/>
</dbReference>
<dbReference type="InterPro" id="IPR011032">
    <property type="entry name" value="GroES-like_sf"/>
</dbReference>
<dbReference type="Pfam" id="PF08240">
    <property type="entry name" value="ADH_N"/>
    <property type="match status" value="1"/>
</dbReference>
<dbReference type="Proteomes" id="UP000800093">
    <property type="component" value="Unassembled WGS sequence"/>
</dbReference>
<keyword evidence="2" id="KW-0597">Phosphoprotein</keyword>
<evidence type="ECO:0000259" key="11">
    <source>
        <dbReference type="PROSITE" id="PS52019"/>
    </source>
</evidence>
<evidence type="ECO:0000256" key="6">
    <source>
        <dbReference type="ARBA" id="ARBA00023268"/>
    </source>
</evidence>
<dbReference type="InterPro" id="IPR020807">
    <property type="entry name" value="PKS_DH"/>
</dbReference>
<dbReference type="CDD" id="cd02440">
    <property type="entry name" value="AdoMet_MTases"/>
    <property type="match status" value="1"/>
</dbReference>
<dbReference type="Pfam" id="PF00698">
    <property type="entry name" value="Acyl_transf_1"/>
    <property type="match status" value="1"/>
</dbReference>
<dbReference type="InterPro" id="IPR049552">
    <property type="entry name" value="PKS_DH_N"/>
</dbReference>
<dbReference type="InterPro" id="IPR013217">
    <property type="entry name" value="Methyltransf_12"/>
</dbReference>
<dbReference type="SUPFAM" id="SSF55048">
    <property type="entry name" value="Probable ACP-binding domain of malonyl-CoA ACP transacylase"/>
    <property type="match status" value="1"/>
</dbReference>
<reference evidence="13" key="1">
    <citation type="journal article" date="2020" name="Stud. Mycol.">
        <title>101 Dothideomycetes genomes: A test case for predicting lifestyles and emergence of pathogens.</title>
        <authorList>
            <person name="Haridas S."/>
            <person name="Albert R."/>
            <person name="Binder M."/>
            <person name="Bloem J."/>
            <person name="LaButti K."/>
            <person name="Salamov A."/>
            <person name="Andreopoulos B."/>
            <person name="Baker S."/>
            <person name="Barry K."/>
            <person name="Bills G."/>
            <person name="Bluhm B."/>
            <person name="Cannon C."/>
            <person name="Castanera R."/>
            <person name="Culley D."/>
            <person name="Daum C."/>
            <person name="Ezra D."/>
            <person name="Gonzalez J."/>
            <person name="Henrissat B."/>
            <person name="Kuo A."/>
            <person name="Liang C."/>
            <person name="Lipzen A."/>
            <person name="Lutzoni F."/>
            <person name="Magnuson J."/>
            <person name="Mondo S."/>
            <person name="Nolan M."/>
            <person name="Ohm R."/>
            <person name="Pangilinan J."/>
            <person name="Park H.-J."/>
            <person name="Ramirez L."/>
            <person name="Alfaro M."/>
            <person name="Sun H."/>
            <person name="Tritt A."/>
            <person name="Yoshinaga Y."/>
            <person name="Zwiers L.-H."/>
            <person name="Turgeon B."/>
            <person name="Goodwin S."/>
            <person name="Spatafora J."/>
            <person name="Crous P."/>
            <person name="Grigoriev I."/>
        </authorList>
    </citation>
    <scope>NUCLEOTIDE SEQUENCE [LARGE SCALE GENOMIC DNA]</scope>
    <source>
        <strain evidence="13">CBS 304.66</strain>
    </source>
</reference>
<dbReference type="SMART" id="SM00823">
    <property type="entry name" value="PKS_PP"/>
    <property type="match status" value="1"/>
</dbReference>
<dbReference type="Gene3D" id="3.40.366.10">
    <property type="entry name" value="Malonyl-Coenzyme A Acyl Carrier Protein, domain 2"/>
    <property type="match status" value="1"/>
</dbReference>
<dbReference type="SUPFAM" id="SSF53901">
    <property type="entry name" value="Thiolase-like"/>
    <property type="match status" value="1"/>
</dbReference>
<dbReference type="InterPro" id="IPR057326">
    <property type="entry name" value="KR_dom"/>
</dbReference>
<organism evidence="12 13">
    <name type="scientific">Lojkania enalia</name>
    <dbReference type="NCBI Taxonomy" id="147567"/>
    <lineage>
        <taxon>Eukaryota</taxon>
        <taxon>Fungi</taxon>
        <taxon>Dikarya</taxon>
        <taxon>Ascomycota</taxon>
        <taxon>Pezizomycotina</taxon>
        <taxon>Dothideomycetes</taxon>
        <taxon>Pleosporomycetidae</taxon>
        <taxon>Pleosporales</taxon>
        <taxon>Pleosporales incertae sedis</taxon>
        <taxon>Lojkania</taxon>
    </lineage>
</organism>
<dbReference type="InterPro" id="IPR020806">
    <property type="entry name" value="PKS_PP-bd"/>
</dbReference>
<dbReference type="GO" id="GO:0004315">
    <property type="term" value="F:3-oxoacyl-[acyl-carrier-protein] synthase activity"/>
    <property type="evidence" value="ECO:0007669"/>
    <property type="project" value="InterPro"/>
</dbReference>
<evidence type="ECO:0000259" key="9">
    <source>
        <dbReference type="PROSITE" id="PS50075"/>
    </source>
</evidence>
<dbReference type="SUPFAM" id="SSF47336">
    <property type="entry name" value="ACP-like"/>
    <property type="match status" value="1"/>
</dbReference>
<dbReference type="GO" id="GO:0004312">
    <property type="term" value="F:fatty acid synthase activity"/>
    <property type="evidence" value="ECO:0007669"/>
    <property type="project" value="TreeGrafter"/>
</dbReference>
<dbReference type="GO" id="GO:0006633">
    <property type="term" value="P:fatty acid biosynthetic process"/>
    <property type="evidence" value="ECO:0007669"/>
    <property type="project" value="InterPro"/>
</dbReference>
<dbReference type="InterPro" id="IPR014043">
    <property type="entry name" value="Acyl_transferase_dom"/>
</dbReference>
<keyword evidence="5" id="KW-0560">Oxidoreductase</keyword>
<comment type="caution">
    <text evidence="12">The sequence shown here is derived from an EMBL/GenBank/DDBJ whole genome shotgun (WGS) entry which is preliminary data.</text>
</comment>
<evidence type="ECO:0000256" key="1">
    <source>
        <dbReference type="ARBA" id="ARBA00022450"/>
    </source>
</evidence>
<dbReference type="Gene3D" id="3.40.47.10">
    <property type="match status" value="1"/>
</dbReference>
<dbReference type="InterPro" id="IPR006162">
    <property type="entry name" value="Ppantetheine_attach_site"/>
</dbReference>
<dbReference type="Gene3D" id="3.40.50.720">
    <property type="entry name" value="NAD(P)-binding Rossmann-like Domain"/>
    <property type="match status" value="2"/>
</dbReference>
<dbReference type="Pfam" id="PF14765">
    <property type="entry name" value="PS-DH"/>
    <property type="match status" value="1"/>
</dbReference>
<dbReference type="CDD" id="cd05274">
    <property type="entry name" value="KR_FAS_SDR_x"/>
    <property type="match status" value="1"/>
</dbReference>
<dbReference type="SUPFAM" id="SSF50129">
    <property type="entry name" value="GroES-like"/>
    <property type="match status" value="1"/>
</dbReference>
<dbReference type="InterPro" id="IPR029063">
    <property type="entry name" value="SAM-dependent_MTases_sf"/>
</dbReference>
<feature type="domain" description="Ketosynthase family 3 (KS3)" evidence="10">
    <location>
        <begin position="32"/>
        <end position="457"/>
    </location>
</feature>
<dbReference type="GO" id="GO:0008168">
    <property type="term" value="F:methyltransferase activity"/>
    <property type="evidence" value="ECO:0007669"/>
    <property type="project" value="UniProtKB-KW"/>
</dbReference>
<dbReference type="GO" id="GO:0031177">
    <property type="term" value="F:phosphopantetheine binding"/>
    <property type="evidence" value="ECO:0007669"/>
    <property type="project" value="InterPro"/>
</dbReference>
<evidence type="ECO:0000256" key="5">
    <source>
        <dbReference type="ARBA" id="ARBA00023002"/>
    </source>
</evidence>
<name>A0A9P4KAS7_9PLEO</name>
<evidence type="ECO:0000313" key="13">
    <source>
        <dbReference type="Proteomes" id="UP000800093"/>
    </source>
</evidence>
<dbReference type="InterPro" id="IPR009081">
    <property type="entry name" value="PP-bd_ACP"/>
</dbReference>
<feature type="active site" description="Proton acceptor; for dehydratase activity" evidence="8">
    <location>
        <position position="1075"/>
    </location>
</feature>
<dbReference type="Gene3D" id="3.30.70.3290">
    <property type="match status" value="1"/>
</dbReference>
<keyword evidence="6" id="KW-0511">Multifunctional enzyme</keyword>
<feature type="active site" description="Proton donor; for dehydratase activity" evidence="8">
    <location>
        <position position="1257"/>
    </location>
</feature>
<dbReference type="InterPro" id="IPR001227">
    <property type="entry name" value="Ac_transferase_dom_sf"/>
</dbReference>